<evidence type="ECO:0000256" key="2">
    <source>
        <dbReference type="ARBA" id="ARBA00022741"/>
    </source>
</evidence>
<dbReference type="CDD" id="cd18008">
    <property type="entry name" value="DEXDc_SHPRH-like"/>
    <property type="match status" value="1"/>
</dbReference>
<dbReference type="InterPro" id="IPR050628">
    <property type="entry name" value="SNF2_RAD54_helicase_TF"/>
</dbReference>
<dbReference type="Gene3D" id="3.40.50.300">
    <property type="entry name" value="P-loop containing nucleotide triphosphate hydrolases"/>
    <property type="match status" value="1"/>
</dbReference>
<evidence type="ECO:0000256" key="6">
    <source>
        <dbReference type="PROSITE-ProRule" id="PRU00175"/>
    </source>
</evidence>
<reference evidence="11" key="1">
    <citation type="journal article" date="2020" name="Microb. Genom.">
        <title>Genetic diversity of clinical and environmental Mucorales isolates obtained from an investigation of mucormycosis cases among solid organ transplant recipients.</title>
        <authorList>
            <person name="Nguyen M.H."/>
            <person name="Kaul D."/>
            <person name="Muto C."/>
            <person name="Cheng S.J."/>
            <person name="Richter R.A."/>
            <person name="Bruno V.M."/>
            <person name="Liu G."/>
            <person name="Beyhan S."/>
            <person name="Sundermann A.J."/>
            <person name="Mounaud S."/>
            <person name="Pasculle A.W."/>
            <person name="Nierman W.C."/>
            <person name="Driscoll E."/>
            <person name="Cumbie R."/>
            <person name="Clancy C.J."/>
            <person name="Dupont C.L."/>
        </authorList>
    </citation>
    <scope>NUCLEOTIDE SEQUENCE</scope>
    <source>
        <strain evidence="11">GL16</strain>
    </source>
</reference>
<keyword evidence="2" id="KW-0547">Nucleotide-binding</keyword>
<feature type="domain" description="Helicase C-terminal" evidence="10">
    <location>
        <begin position="811"/>
        <end position="973"/>
    </location>
</feature>
<evidence type="ECO:0000256" key="3">
    <source>
        <dbReference type="ARBA" id="ARBA00022801"/>
    </source>
</evidence>
<feature type="region of interest" description="Disordered" evidence="7">
    <location>
        <begin position="262"/>
        <end position="290"/>
    </location>
</feature>
<feature type="region of interest" description="Disordered" evidence="7">
    <location>
        <begin position="1"/>
        <end position="39"/>
    </location>
</feature>
<dbReference type="PANTHER" id="PTHR45626">
    <property type="entry name" value="TRANSCRIPTION TERMINATION FACTOR 2-RELATED"/>
    <property type="match status" value="1"/>
</dbReference>
<dbReference type="PROSITE" id="PS51194">
    <property type="entry name" value="HELICASE_CTER"/>
    <property type="match status" value="1"/>
</dbReference>
<dbReference type="Proteomes" id="UP000717996">
    <property type="component" value="Unassembled WGS sequence"/>
</dbReference>
<dbReference type="SUPFAM" id="SSF52540">
    <property type="entry name" value="P-loop containing nucleoside triphosphate hydrolases"/>
    <property type="match status" value="2"/>
</dbReference>
<evidence type="ECO:0000259" key="9">
    <source>
        <dbReference type="PROSITE" id="PS51192"/>
    </source>
</evidence>
<proteinExistence type="inferred from homology"/>
<dbReference type="InterPro" id="IPR001650">
    <property type="entry name" value="Helicase_C-like"/>
</dbReference>
<dbReference type="AlphaFoldDB" id="A0A9P6Y175"/>
<evidence type="ECO:0000259" key="10">
    <source>
        <dbReference type="PROSITE" id="PS51194"/>
    </source>
</evidence>
<dbReference type="SMART" id="SM00490">
    <property type="entry name" value="HELICc"/>
    <property type="match status" value="1"/>
</dbReference>
<keyword evidence="3" id="KW-0378">Hydrolase</keyword>
<dbReference type="InterPro" id="IPR027417">
    <property type="entry name" value="P-loop_NTPase"/>
</dbReference>
<dbReference type="CDD" id="cd18793">
    <property type="entry name" value="SF2_C_SNF"/>
    <property type="match status" value="1"/>
</dbReference>
<dbReference type="GO" id="GO:0005737">
    <property type="term" value="C:cytoplasm"/>
    <property type="evidence" value="ECO:0007669"/>
    <property type="project" value="TreeGrafter"/>
</dbReference>
<dbReference type="CDD" id="cd16449">
    <property type="entry name" value="RING-HC"/>
    <property type="match status" value="1"/>
</dbReference>
<feature type="domain" description="RING-type" evidence="8">
    <location>
        <begin position="721"/>
        <end position="763"/>
    </location>
</feature>
<dbReference type="InterPro" id="IPR014001">
    <property type="entry name" value="Helicase_ATP-bd"/>
</dbReference>
<accession>A0A9P6Y175</accession>
<dbReference type="PROSITE" id="PS51192">
    <property type="entry name" value="HELICASE_ATP_BIND_1"/>
    <property type="match status" value="1"/>
</dbReference>
<keyword evidence="6" id="KW-0863">Zinc-finger</keyword>
<dbReference type="SMART" id="SM00487">
    <property type="entry name" value="DEXDc"/>
    <property type="match status" value="1"/>
</dbReference>
<dbReference type="InterPro" id="IPR013083">
    <property type="entry name" value="Znf_RING/FYVE/PHD"/>
</dbReference>
<organism evidence="11 12">
    <name type="scientific">Rhizopus oryzae</name>
    <name type="common">Mucormycosis agent</name>
    <name type="synonym">Rhizopus arrhizus var. delemar</name>
    <dbReference type="NCBI Taxonomy" id="64495"/>
    <lineage>
        <taxon>Eukaryota</taxon>
        <taxon>Fungi</taxon>
        <taxon>Fungi incertae sedis</taxon>
        <taxon>Mucoromycota</taxon>
        <taxon>Mucoromycotina</taxon>
        <taxon>Mucoromycetes</taxon>
        <taxon>Mucorales</taxon>
        <taxon>Mucorineae</taxon>
        <taxon>Rhizopodaceae</taxon>
        <taxon>Rhizopus</taxon>
    </lineage>
</organism>
<dbReference type="InterPro" id="IPR049730">
    <property type="entry name" value="SNF2/RAD54-like_C"/>
</dbReference>
<sequence length="989" mass="111599">MVTDDLSDSEALQEAIRQSLSESRGFHEESYLDSDSDSSQIMDLTAEGFSLVTNDNNTNRPLANQKSDLPIEDDIYAFFVEAGLENPEELQMLGIDIETIRAQKALEERIERESKRDYELARRLQSEFENEIQQASSSSQSTSWQPSDSPRDPPVSLKREIDRGAEDKKKKARLEPMNSIEIEDDSDEEEIAALIRMTQEESVKDYLSHVPWNTYDPEAASSAAAQKRKYKTAIRRHGTGSGGNFDVDMDPNRPRMYVPPFPLSPYYPTEDSGGSSSSSSLSGYGHEGNRNLPLALRQQDHMSTIVNQVRQESFDSAFRNHQISNEEVEKELRTLLENITDDEPPPPEDRTGTPDKMSITLLEHQKIGLQWMSKMEASTNKGGILADDMGLGKASTIQAMAIICQNPCENPTAVDLSTIPASRRNVEGELQLKATLIVCPVSLIDQWRREIESKTEPKLNVHVYHGSNRVSNPYRLAPFDVIISSYAVAASDFNETSKGPLSKVKLHRVILDEAHTIKNKATIAAQGCCQIESTYRWCMTATPIQNKVDELYSLIKFLRIRPFCEWEEFRDAISKPMRSSNPEKGIKAAHVLMKAISLRRSKKAMIDGRPILNLPERNVHMTHIDFSPDERIHYDFVNARAQAQFTKYLKAGTIMKNYSSVLVMLLRLRQACLHPSLTTEEDGDAASDADQPDSLAAARQMNPEVVRRLLNEGATIKEIECPICMDVAQNAQIMHCGHLLCKECFDSYWNTADGNAKRCPQCRAQINRQQLADVESFLKVHAPDLMEEVEAEAETEARNRQRVAEMLSSAKIDKMLEILDETAHETDRQDKTIVFSQFTSMLSMLEKPLKNRGHKYLRYDGSMDVRQRAETVNKFFDDPQITVLLVSTKCGSLGLNLTCANRVILLDVWWNPAIENQAIDRVHRIGQTKAVDVHRIFINDTIEDRILMLQKKKQSIADGVLGEGSTNQVGRLSLNELIYLFRGGNLPTN</sequence>
<dbReference type="OrthoDB" id="448448at2759"/>
<feature type="compositionally biased region" description="Basic and acidic residues" evidence="7">
    <location>
        <begin position="157"/>
        <end position="169"/>
    </location>
</feature>
<dbReference type="GO" id="GO:0004386">
    <property type="term" value="F:helicase activity"/>
    <property type="evidence" value="ECO:0007669"/>
    <property type="project" value="UniProtKB-KW"/>
</dbReference>
<dbReference type="GO" id="GO:0008094">
    <property type="term" value="F:ATP-dependent activity, acting on DNA"/>
    <property type="evidence" value="ECO:0007669"/>
    <property type="project" value="TreeGrafter"/>
</dbReference>
<comment type="caution">
    <text evidence="11">The sequence shown here is derived from an EMBL/GenBank/DDBJ whole genome shotgun (WGS) entry which is preliminary data.</text>
</comment>
<evidence type="ECO:0000313" key="11">
    <source>
        <dbReference type="EMBL" id="KAG1537038.1"/>
    </source>
</evidence>
<gene>
    <name evidence="11" type="ORF">G6F51_010614</name>
</gene>
<evidence type="ECO:0000259" key="8">
    <source>
        <dbReference type="PROSITE" id="PS50089"/>
    </source>
</evidence>
<evidence type="ECO:0000256" key="7">
    <source>
        <dbReference type="SAM" id="MobiDB-lite"/>
    </source>
</evidence>
<evidence type="ECO:0000256" key="1">
    <source>
        <dbReference type="ARBA" id="ARBA00007025"/>
    </source>
</evidence>
<dbReference type="GO" id="GO:0008270">
    <property type="term" value="F:zinc ion binding"/>
    <property type="evidence" value="ECO:0007669"/>
    <property type="project" value="UniProtKB-KW"/>
</dbReference>
<keyword evidence="6" id="KW-0479">Metal-binding</keyword>
<dbReference type="SMART" id="SM00184">
    <property type="entry name" value="RING"/>
    <property type="match status" value="1"/>
</dbReference>
<dbReference type="GO" id="GO:0005634">
    <property type="term" value="C:nucleus"/>
    <property type="evidence" value="ECO:0007669"/>
    <property type="project" value="TreeGrafter"/>
</dbReference>
<dbReference type="Gene3D" id="3.40.50.10810">
    <property type="entry name" value="Tandem AAA-ATPase domain"/>
    <property type="match status" value="1"/>
</dbReference>
<dbReference type="Pfam" id="PF00176">
    <property type="entry name" value="SNF2-rel_dom"/>
    <property type="match status" value="1"/>
</dbReference>
<feature type="compositionally biased region" description="Low complexity" evidence="7">
    <location>
        <begin position="272"/>
        <end position="284"/>
    </location>
</feature>
<feature type="compositionally biased region" description="Low complexity" evidence="7">
    <location>
        <begin position="133"/>
        <end position="148"/>
    </location>
</feature>
<dbReference type="PROSITE" id="PS50089">
    <property type="entry name" value="ZF_RING_2"/>
    <property type="match status" value="1"/>
</dbReference>
<name>A0A9P6Y175_RHIOR</name>
<dbReference type="GO" id="GO:0000724">
    <property type="term" value="P:double-strand break repair via homologous recombination"/>
    <property type="evidence" value="ECO:0007669"/>
    <property type="project" value="TreeGrafter"/>
</dbReference>
<dbReference type="GO" id="GO:0016787">
    <property type="term" value="F:hydrolase activity"/>
    <property type="evidence" value="ECO:0007669"/>
    <property type="project" value="UniProtKB-KW"/>
</dbReference>
<dbReference type="Gene3D" id="3.30.40.10">
    <property type="entry name" value="Zinc/RING finger domain, C3HC4 (zinc finger)"/>
    <property type="match status" value="1"/>
</dbReference>
<dbReference type="SUPFAM" id="SSF57850">
    <property type="entry name" value="RING/U-box"/>
    <property type="match status" value="1"/>
</dbReference>
<keyword evidence="6" id="KW-0862">Zinc</keyword>
<protein>
    <submittedName>
        <fullName evidence="11">Uncharacterized protein</fullName>
    </submittedName>
</protein>
<dbReference type="EMBL" id="JAANIT010002246">
    <property type="protein sequence ID" value="KAG1537038.1"/>
    <property type="molecule type" value="Genomic_DNA"/>
</dbReference>
<dbReference type="Pfam" id="PF00271">
    <property type="entry name" value="Helicase_C"/>
    <property type="match status" value="1"/>
</dbReference>
<dbReference type="PANTHER" id="PTHR45626:SF16">
    <property type="entry name" value="ATP-DEPENDENT HELICASE ULS1"/>
    <property type="match status" value="1"/>
</dbReference>
<dbReference type="InterPro" id="IPR000330">
    <property type="entry name" value="SNF2_N"/>
</dbReference>
<dbReference type="InterPro" id="IPR038718">
    <property type="entry name" value="SNF2-like_sf"/>
</dbReference>
<comment type="similarity">
    <text evidence="1">Belongs to the SNF2/RAD54 helicase family.</text>
</comment>
<feature type="region of interest" description="Disordered" evidence="7">
    <location>
        <begin position="129"/>
        <end position="177"/>
    </location>
</feature>
<keyword evidence="4" id="KW-0347">Helicase</keyword>
<evidence type="ECO:0000256" key="5">
    <source>
        <dbReference type="ARBA" id="ARBA00022840"/>
    </source>
</evidence>
<keyword evidence="5" id="KW-0067">ATP-binding</keyword>
<dbReference type="Pfam" id="PF13920">
    <property type="entry name" value="zf-C3HC4_3"/>
    <property type="match status" value="1"/>
</dbReference>
<evidence type="ECO:0000256" key="4">
    <source>
        <dbReference type="ARBA" id="ARBA00022806"/>
    </source>
</evidence>
<dbReference type="GO" id="GO:0005524">
    <property type="term" value="F:ATP binding"/>
    <property type="evidence" value="ECO:0007669"/>
    <property type="project" value="UniProtKB-KW"/>
</dbReference>
<evidence type="ECO:0000313" key="12">
    <source>
        <dbReference type="Proteomes" id="UP000717996"/>
    </source>
</evidence>
<feature type="domain" description="Helicase ATP-binding" evidence="9">
    <location>
        <begin position="374"/>
        <end position="561"/>
    </location>
</feature>
<dbReference type="InterPro" id="IPR001841">
    <property type="entry name" value="Znf_RING"/>
</dbReference>